<gene>
    <name evidence="1" type="ORF">Sradi_6246000</name>
</gene>
<accession>A0AAW2KAA2</accession>
<proteinExistence type="predicted"/>
<protein>
    <recommendedName>
        <fullName evidence="2">DUF4283 domain-containing protein</fullName>
    </recommendedName>
</protein>
<sequence>MAVGLCEDGEIFLSFVVPDMEAKIDRLRSKLKLTEEEGQALVHPGGYETQTRNCTTCAWLAELTPIVFLKFEAFRTLLGGMLNPIKGMAIKQLDAGRFLLRFNHTLDWGRELEGCPWSFENNHIILNRVSTLIGNRIGKFRDIEMDEAGCSWGATLRICIGVVVNTPFK</sequence>
<evidence type="ECO:0000313" key="1">
    <source>
        <dbReference type="EMBL" id="KAL0303779.1"/>
    </source>
</evidence>
<evidence type="ECO:0008006" key="2">
    <source>
        <dbReference type="Google" id="ProtNLM"/>
    </source>
</evidence>
<organism evidence="1">
    <name type="scientific">Sesamum radiatum</name>
    <name type="common">Black benniseed</name>
    <dbReference type="NCBI Taxonomy" id="300843"/>
    <lineage>
        <taxon>Eukaryota</taxon>
        <taxon>Viridiplantae</taxon>
        <taxon>Streptophyta</taxon>
        <taxon>Embryophyta</taxon>
        <taxon>Tracheophyta</taxon>
        <taxon>Spermatophyta</taxon>
        <taxon>Magnoliopsida</taxon>
        <taxon>eudicotyledons</taxon>
        <taxon>Gunneridae</taxon>
        <taxon>Pentapetalae</taxon>
        <taxon>asterids</taxon>
        <taxon>lamiids</taxon>
        <taxon>Lamiales</taxon>
        <taxon>Pedaliaceae</taxon>
        <taxon>Sesamum</taxon>
    </lineage>
</organism>
<dbReference type="AlphaFoldDB" id="A0AAW2KAA2"/>
<reference evidence="1" key="2">
    <citation type="journal article" date="2024" name="Plant">
        <title>Genomic evolution and insights into agronomic trait innovations of Sesamum species.</title>
        <authorList>
            <person name="Miao H."/>
            <person name="Wang L."/>
            <person name="Qu L."/>
            <person name="Liu H."/>
            <person name="Sun Y."/>
            <person name="Le M."/>
            <person name="Wang Q."/>
            <person name="Wei S."/>
            <person name="Zheng Y."/>
            <person name="Lin W."/>
            <person name="Duan Y."/>
            <person name="Cao H."/>
            <person name="Xiong S."/>
            <person name="Wang X."/>
            <person name="Wei L."/>
            <person name="Li C."/>
            <person name="Ma Q."/>
            <person name="Ju M."/>
            <person name="Zhao R."/>
            <person name="Li G."/>
            <person name="Mu C."/>
            <person name="Tian Q."/>
            <person name="Mei H."/>
            <person name="Zhang T."/>
            <person name="Gao T."/>
            <person name="Zhang H."/>
        </authorList>
    </citation>
    <scope>NUCLEOTIDE SEQUENCE</scope>
    <source>
        <strain evidence="1">G02</strain>
    </source>
</reference>
<comment type="caution">
    <text evidence="1">The sequence shown here is derived from an EMBL/GenBank/DDBJ whole genome shotgun (WGS) entry which is preliminary data.</text>
</comment>
<name>A0AAW2KAA2_SESRA</name>
<dbReference type="EMBL" id="JACGWJ010000029">
    <property type="protein sequence ID" value="KAL0303779.1"/>
    <property type="molecule type" value="Genomic_DNA"/>
</dbReference>
<reference evidence="1" key="1">
    <citation type="submission" date="2020-06" db="EMBL/GenBank/DDBJ databases">
        <authorList>
            <person name="Li T."/>
            <person name="Hu X."/>
            <person name="Zhang T."/>
            <person name="Song X."/>
            <person name="Zhang H."/>
            <person name="Dai N."/>
            <person name="Sheng W."/>
            <person name="Hou X."/>
            <person name="Wei L."/>
        </authorList>
    </citation>
    <scope>NUCLEOTIDE SEQUENCE</scope>
    <source>
        <strain evidence="1">G02</strain>
        <tissue evidence="1">Leaf</tissue>
    </source>
</reference>